<comment type="similarity">
    <text evidence="2">Belongs to the YkuD family.</text>
</comment>
<dbReference type="GO" id="GO:0008360">
    <property type="term" value="P:regulation of cell shape"/>
    <property type="evidence" value="ECO:0007669"/>
    <property type="project" value="UniProtKB-KW"/>
</dbReference>
<organism evidence="11">
    <name type="scientific">marine sediment metagenome</name>
    <dbReference type="NCBI Taxonomy" id="412755"/>
    <lineage>
        <taxon>unclassified sequences</taxon>
        <taxon>metagenomes</taxon>
        <taxon>ecological metagenomes</taxon>
    </lineage>
</organism>
<evidence type="ECO:0000313" key="11">
    <source>
        <dbReference type="EMBL" id="GAI29930.1"/>
    </source>
</evidence>
<keyword evidence="4" id="KW-0808">Transferase</keyword>
<dbReference type="InterPro" id="IPR050979">
    <property type="entry name" value="LD-transpeptidase"/>
</dbReference>
<evidence type="ECO:0000256" key="2">
    <source>
        <dbReference type="ARBA" id="ARBA00005992"/>
    </source>
</evidence>
<evidence type="ECO:0000256" key="8">
    <source>
        <dbReference type="ARBA" id="ARBA00023316"/>
    </source>
</evidence>
<feature type="domain" description="L,D-TPase catalytic" evidence="10">
    <location>
        <begin position="70"/>
        <end position="205"/>
    </location>
</feature>
<dbReference type="InterPro" id="IPR005490">
    <property type="entry name" value="LD_TPept_cat_dom"/>
</dbReference>
<dbReference type="CDD" id="cd00118">
    <property type="entry name" value="LysM"/>
    <property type="match status" value="1"/>
</dbReference>
<name>X1NT18_9ZZZZ</name>
<evidence type="ECO:0000256" key="7">
    <source>
        <dbReference type="ARBA" id="ARBA00022984"/>
    </source>
</evidence>
<evidence type="ECO:0000259" key="10">
    <source>
        <dbReference type="PROSITE" id="PS52029"/>
    </source>
</evidence>
<keyword evidence="6" id="KW-0133">Cell shape</keyword>
<keyword evidence="5" id="KW-0378">Hydrolase</keyword>
<dbReference type="GO" id="GO:0018104">
    <property type="term" value="P:peptidoglycan-protein cross-linking"/>
    <property type="evidence" value="ECO:0007669"/>
    <property type="project" value="TreeGrafter"/>
</dbReference>
<evidence type="ECO:0000256" key="5">
    <source>
        <dbReference type="ARBA" id="ARBA00022801"/>
    </source>
</evidence>
<dbReference type="SMART" id="SM00257">
    <property type="entry name" value="LysM"/>
    <property type="match status" value="1"/>
</dbReference>
<dbReference type="AlphaFoldDB" id="X1NT18"/>
<dbReference type="SUPFAM" id="SSF141523">
    <property type="entry name" value="L,D-transpeptidase catalytic domain-like"/>
    <property type="match status" value="1"/>
</dbReference>
<keyword evidence="8" id="KW-0961">Cell wall biogenesis/degradation</keyword>
<dbReference type="GO" id="GO:0071972">
    <property type="term" value="F:peptidoglycan L,D-transpeptidase activity"/>
    <property type="evidence" value="ECO:0007669"/>
    <property type="project" value="TreeGrafter"/>
</dbReference>
<dbReference type="Pfam" id="PF01476">
    <property type="entry name" value="LysM"/>
    <property type="match status" value="1"/>
</dbReference>
<dbReference type="InterPro" id="IPR018392">
    <property type="entry name" value="LysM"/>
</dbReference>
<comment type="caution">
    <text evidence="11">The sequence shown here is derived from an EMBL/GenBank/DDBJ whole genome shotgun (WGS) entry which is preliminary data.</text>
</comment>
<evidence type="ECO:0000259" key="9">
    <source>
        <dbReference type="PROSITE" id="PS51782"/>
    </source>
</evidence>
<dbReference type="EMBL" id="BARV01015364">
    <property type="protein sequence ID" value="GAI29930.1"/>
    <property type="molecule type" value="Genomic_DNA"/>
</dbReference>
<reference evidence="11" key="1">
    <citation type="journal article" date="2014" name="Front. Microbiol.">
        <title>High frequency of phylogenetically diverse reductive dehalogenase-homologous genes in deep subseafloor sedimentary metagenomes.</title>
        <authorList>
            <person name="Kawai M."/>
            <person name="Futagami T."/>
            <person name="Toyoda A."/>
            <person name="Takaki Y."/>
            <person name="Nishi S."/>
            <person name="Hori S."/>
            <person name="Arai W."/>
            <person name="Tsubouchi T."/>
            <person name="Morono Y."/>
            <person name="Uchiyama I."/>
            <person name="Ito T."/>
            <person name="Fujiyama A."/>
            <person name="Inagaki F."/>
            <person name="Takami H."/>
        </authorList>
    </citation>
    <scope>NUCLEOTIDE SEQUENCE</scope>
    <source>
        <strain evidence="11">Expedition CK06-06</strain>
    </source>
</reference>
<feature type="non-terminal residue" evidence="11">
    <location>
        <position position="1"/>
    </location>
</feature>
<accession>X1NT18</accession>
<dbReference type="GO" id="GO:0071555">
    <property type="term" value="P:cell wall organization"/>
    <property type="evidence" value="ECO:0007669"/>
    <property type="project" value="UniProtKB-KW"/>
</dbReference>
<gene>
    <name evidence="11" type="ORF">S06H3_26570</name>
</gene>
<dbReference type="GO" id="GO:0016757">
    <property type="term" value="F:glycosyltransferase activity"/>
    <property type="evidence" value="ECO:0007669"/>
    <property type="project" value="UniProtKB-KW"/>
</dbReference>
<dbReference type="Gene3D" id="2.40.440.10">
    <property type="entry name" value="L,D-transpeptidase catalytic domain-like"/>
    <property type="match status" value="1"/>
</dbReference>
<dbReference type="InterPro" id="IPR036779">
    <property type="entry name" value="LysM_dom_sf"/>
</dbReference>
<dbReference type="UniPathway" id="UPA00219"/>
<keyword evidence="7" id="KW-0573">Peptidoglycan synthesis</keyword>
<comment type="pathway">
    <text evidence="1">Cell wall biogenesis; peptidoglycan biosynthesis.</text>
</comment>
<dbReference type="PROSITE" id="PS52029">
    <property type="entry name" value="LD_TPASE"/>
    <property type="match status" value="1"/>
</dbReference>
<dbReference type="SUPFAM" id="SSF54106">
    <property type="entry name" value="LysM domain"/>
    <property type="match status" value="1"/>
</dbReference>
<keyword evidence="3" id="KW-0328">Glycosyltransferase</keyword>
<proteinExistence type="inferred from homology"/>
<evidence type="ECO:0000256" key="1">
    <source>
        <dbReference type="ARBA" id="ARBA00004752"/>
    </source>
</evidence>
<dbReference type="PROSITE" id="PS51782">
    <property type="entry name" value="LYSM"/>
    <property type="match status" value="1"/>
</dbReference>
<dbReference type="PANTHER" id="PTHR30582">
    <property type="entry name" value="L,D-TRANSPEPTIDASE"/>
    <property type="match status" value="1"/>
</dbReference>
<dbReference type="PANTHER" id="PTHR30582:SF24">
    <property type="entry name" value="L,D-TRANSPEPTIDASE ERFK_SRFK-RELATED"/>
    <property type="match status" value="1"/>
</dbReference>
<dbReference type="InterPro" id="IPR038063">
    <property type="entry name" value="Transpep_catalytic_dom"/>
</dbReference>
<sequence length="206" mass="23240">SELANKWLLSKNIFPDDKLCGSYLVKSGDQLRTIARRYKVPWEILKEINKISRPETLQAGGQIKVINGPFHAKVYRSIFTMDLYLQDKTFVRSFRVGLGKEETETPTGLWRVKSDGKLIKPPWPDPVTGRMYHPEDLDYPLGSRWIGLEGIKGNAKGRTGFGIHGTIETEQIGTTGSRGCIRMHNGEVILLYNLLLPNLSTVEVVE</sequence>
<dbReference type="Gene3D" id="3.10.350.10">
    <property type="entry name" value="LysM domain"/>
    <property type="match status" value="1"/>
</dbReference>
<evidence type="ECO:0000256" key="3">
    <source>
        <dbReference type="ARBA" id="ARBA00022676"/>
    </source>
</evidence>
<dbReference type="Pfam" id="PF03734">
    <property type="entry name" value="YkuD"/>
    <property type="match status" value="1"/>
</dbReference>
<protein>
    <submittedName>
        <fullName evidence="11">Uncharacterized protein</fullName>
    </submittedName>
</protein>
<evidence type="ECO:0000256" key="4">
    <source>
        <dbReference type="ARBA" id="ARBA00022679"/>
    </source>
</evidence>
<dbReference type="CDD" id="cd16913">
    <property type="entry name" value="YkuD_like"/>
    <property type="match status" value="1"/>
</dbReference>
<evidence type="ECO:0000256" key="6">
    <source>
        <dbReference type="ARBA" id="ARBA00022960"/>
    </source>
</evidence>
<dbReference type="GO" id="GO:0005576">
    <property type="term" value="C:extracellular region"/>
    <property type="evidence" value="ECO:0007669"/>
    <property type="project" value="TreeGrafter"/>
</dbReference>
<feature type="domain" description="LysM" evidence="9">
    <location>
        <begin position="21"/>
        <end position="65"/>
    </location>
</feature>